<dbReference type="GeneID" id="71982461"/>
<dbReference type="Proteomes" id="UP000756132">
    <property type="component" value="Chromosome 2"/>
</dbReference>
<sequence length="126" mass="13816">MPQQTQPAQAIPNININILTSTLSTFFLSLTTTPDDIADITSALSSLSVRADVYDVISRVDKTSPDSIRGAIAWYELMMDSLDSELDLDKEDAQLDVCRDIHAARKCLVVLGEMGRGLVTGEGWRD</sequence>
<accession>A0A9Q8LB83</accession>
<gene>
    <name evidence="1" type="ORF">CLAFUR5_02583</name>
</gene>
<protein>
    <submittedName>
        <fullName evidence="1">Uncharacterized protein</fullName>
    </submittedName>
</protein>
<organism evidence="1 2">
    <name type="scientific">Passalora fulva</name>
    <name type="common">Tomato leaf mold</name>
    <name type="synonym">Cladosporium fulvum</name>
    <dbReference type="NCBI Taxonomy" id="5499"/>
    <lineage>
        <taxon>Eukaryota</taxon>
        <taxon>Fungi</taxon>
        <taxon>Dikarya</taxon>
        <taxon>Ascomycota</taxon>
        <taxon>Pezizomycotina</taxon>
        <taxon>Dothideomycetes</taxon>
        <taxon>Dothideomycetidae</taxon>
        <taxon>Mycosphaerellales</taxon>
        <taxon>Mycosphaerellaceae</taxon>
        <taxon>Fulvia</taxon>
    </lineage>
</organism>
<proteinExistence type="predicted"/>
<evidence type="ECO:0000313" key="1">
    <source>
        <dbReference type="EMBL" id="UJO14242.1"/>
    </source>
</evidence>
<keyword evidence="2" id="KW-1185">Reference proteome</keyword>
<dbReference type="EMBL" id="CP090164">
    <property type="protein sequence ID" value="UJO14242.1"/>
    <property type="molecule type" value="Genomic_DNA"/>
</dbReference>
<dbReference type="RefSeq" id="XP_047758608.1">
    <property type="nucleotide sequence ID" value="XM_047901731.1"/>
</dbReference>
<evidence type="ECO:0000313" key="2">
    <source>
        <dbReference type="Proteomes" id="UP000756132"/>
    </source>
</evidence>
<dbReference type="AlphaFoldDB" id="A0A9Q8LB83"/>
<dbReference type="KEGG" id="ffu:CLAFUR5_02583"/>
<reference evidence="1" key="2">
    <citation type="journal article" date="2022" name="Microb. Genom.">
        <title>A chromosome-scale genome assembly of the tomato pathogen Cladosporium fulvum reveals a compartmentalized genome architecture and the presence of a dispensable chromosome.</title>
        <authorList>
            <person name="Zaccaron A.Z."/>
            <person name="Chen L.H."/>
            <person name="Samaras A."/>
            <person name="Stergiopoulos I."/>
        </authorList>
    </citation>
    <scope>NUCLEOTIDE SEQUENCE</scope>
    <source>
        <strain evidence="1">Race5_Kim</strain>
    </source>
</reference>
<name>A0A9Q8LB83_PASFU</name>
<reference evidence="1" key="1">
    <citation type="submission" date="2021-12" db="EMBL/GenBank/DDBJ databases">
        <authorList>
            <person name="Zaccaron A."/>
            <person name="Stergiopoulos I."/>
        </authorList>
    </citation>
    <scope>NUCLEOTIDE SEQUENCE</scope>
    <source>
        <strain evidence="1">Race5_Kim</strain>
    </source>
</reference>